<reference evidence="7" key="1">
    <citation type="submission" date="2023-03" db="EMBL/GenBank/DDBJ databases">
        <title>Actinorhabdospora filicis NBRC 111898.</title>
        <authorList>
            <person name="Ichikawa N."/>
            <person name="Sato H."/>
            <person name="Tonouchi N."/>
        </authorList>
    </citation>
    <scope>NUCLEOTIDE SEQUENCE</scope>
    <source>
        <strain evidence="7">NBRC 111898</strain>
    </source>
</reference>
<evidence type="ECO:0000313" key="7">
    <source>
        <dbReference type="EMBL" id="GLZ80904.1"/>
    </source>
</evidence>
<dbReference type="GO" id="GO:0000976">
    <property type="term" value="F:transcription cis-regulatory region binding"/>
    <property type="evidence" value="ECO:0007669"/>
    <property type="project" value="TreeGrafter"/>
</dbReference>
<evidence type="ECO:0000256" key="2">
    <source>
        <dbReference type="ARBA" id="ARBA00023015"/>
    </source>
</evidence>
<keyword evidence="8" id="KW-1185">Reference proteome</keyword>
<feature type="DNA-binding region" description="H-T-H motif" evidence="5">
    <location>
        <begin position="31"/>
        <end position="50"/>
    </location>
</feature>
<dbReference type="GO" id="GO:0003700">
    <property type="term" value="F:DNA-binding transcription factor activity"/>
    <property type="evidence" value="ECO:0007669"/>
    <property type="project" value="TreeGrafter"/>
</dbReference>
<dbReference type="AlphaFoldDB" id="A0A9W6SS04"/>
<dbReference type="PROSITE" id="PS50977">
    <property type="entry name" value="HTH_TETR_2"/>
    <property type="match status" value="1"/>
</dbReference>
<sequence length="213" mass="23686">MPKIVDPEERRRLVAAAVFRVVRRDGIERATLKAIAAEAGLAVGSVRHYFTSHDELMLFAMNEMVDGVTARVLEHAETLKRPAPVADRMARAEQLLAEFLPLDERRMDEVVVWLEFAVAARTRPELATHVRRLHDGERMIVRRVLGRAEESGRLRPGLDLDLEAERLCAVLDGLAVAAALRPEAHDPERSMGVLRTHLAGLSVEGLAEDHSVS</sequence>
<name>A0A9W6SS04_9ACTN</name>
<feature type="domain" description="HTH tetR-type" evidence="6">
    <location>
        <begin position="8"/>
        <end position="68"/>
    </location>
</feature>
<dbReference type="InterPro" id="IPR050109">
    <property type="entry name" value="HTH-type_TetR-like_transc_reg"/>
</dbReference>
<dbReference type="PANTHER" id="PTHR30055:SF226">
    <property type="entry name" value="HTH-TYPE TRANSCRIPTIONAL REGULATOR PKSA"/>
    <property type="match status" value="1"/>
</dbReference>
<dbReference type="RefSeq" id="WP_285666188.1">
    <property type="nucleotide sequence ID" value="NZ_BSTX01000004.1"/>
</dbReference>
<dbReference type="InterPro" id="IPR009057">
    <property type="entry name" value="Homeodomain-like_sf"/>
</dbReference>
<keyword evidence="1" id="KW-0678">Repressor</keyword>
<dbReference type="SUPFAM" id="SSF48498">
    <property type="entry name" value="Tetracyclin repressor-like, C-terminal domain"/>
    <property type="match status" value="1"/>
</dbReference>
<dbReference type="InterPro" id="IPR001647">
    <property type="entry name" value="HTH_TetR"/>
</dbReference>
<gene>
    <name evidence="7" type="ORF">Afil01_57110</name>
</gene>
<dbReference type="InterPro" id="IPR039538">
    <property type="entry name" value="BetI_C"/>
</dbReference>
<keyword evidence="4" id="KW-0804">Transcription</keyword>
<evidence type="ECO:0000313" key="8">
    <source>
        <dbReference type="Proteomes" id="UP001165079"/>
    </source>
</evidence>
<dbReference type="Gene3D" id="1.10.357.10">
    <property type="entry name" value="Tetracycline Repressor, domain 2"/>
    <property type="match status" value="1"/>
</dbReference>
<proteinExistence type="predicted"/>
<evidence type="ECO:0000256" key="1">
    <source>
        <dbReference type="ARBA" id="ARBA00022491"/>
    </source>
</evidence>
<evidence type="ECO:0000256" key="4">
    <source>
        <dbReference type="ARBA" id="ARBA00023163"/>
    </source>
</evidence>
<dbReference type="Proteomes" id="UP001165079">
    <property type="component" value="Unassembled WGS sequence"/>
</dbReference>
<dbReference type="EMBL" id="BSTX01000004">
    <property type="protein sequence ID" value="GLZ80904.1"/>
    <property type="molecule type" value="Genomic_DNA"/>
</dbReference>
<dbReference type="PANTHER" id="PTHR30055">
    <property type="entry name" value="HTH-TYPE TRANSCRIPTIONAL REGULATOR RUTR"/>
    <property type="match status" value="1"/>
</dbReference>
<accession>A0A9W6SS04</accession>
<keyword evidence="2" id="KW-0805">Transcription regulation</keyword>
<dbReference type="Pfam" id="PF00440">
    <property type="entry name" value="TetR_N"/>
    <property type="match status" value="1"/>
</dbReference>
<keyword evidence="3 5" id="KW-0238">DNA-binding</keyword>
<evidence type="ECO:0000256" key="3">
    <source>
        <dbReference type="ARBA" id="ARBA00023125"/>
    </source>
</evidence>
<dbReference type="Pfam" id="PF13977">
    <property type="entry name" value="TetR_C_6"/>
    <property type="match status" value="1"/>
</dbReference>
<comment type="caution">
    <text evidence="7">The sequence shown here is derived from an EMBL/GenBank/DDBJ whole genome shotgun (WGS) entry which is preliminary data.</text>
</comment>
<organism evidence="7 8">
    <name type="scientific">Actinorhabdospora filicis</name>
    <dbReference type="NCBI Taxonomy" id="1785913"/>
    <lineage>
        <taxon>Bacteria</taxon>
        <taxon>Bacillati</taxon>
        <taxon>Actinomycetota</taxon>
        <taxon>Actinomycetes</taxon>
        <taxon>Micromonosporales</taxon>
        <taxon>Micromonosporaceae</taxon>
        <taxon>Actinorhabdospora</taxon>
    </lineage>
</organism>
<protein>
    <submittedName>
        <fullName evidence="7">TetR family transcriptional regulator</fullName>
    </submittedName>
</protein>
<evidence type="ECO:0000256" key="5">
    <source>
        <dbReference type="PROSITE-ProRule" id="PRU00335"/>
    </source>
</evidence>
<evidence type="ECO:0000259" key="6">
    <source>
        <dbReference type="PROSITE" id="PS50977"/>
    </source>
</evidence>
<dbReference type="InterPro" id="IPR036271">
    <property type="entry name" value="Tet_transcr_reg_TetR-rel_C_sf"/>
</dbReference>
<dbReference type="SUPFAM" id="SSF46689">
    <property type="entry name" value="Homeodomain-like"/>
    <property type="match status" value="1"/>
</dbReference>